<dbReference type="GeneID" id="94334663"/>
<feature type="signal peptide" evidence="2">
    <location>
        <begin position="1"/>
        <end position="34"/>
    </location>
</feature>
<dbReference type="EMBL" id="JALLKP010000001">
    <property type="protein sequence ID" value="KAK2197366.1"/>
    <property type="molecule type" value="Genomic_DNA"/>
</dbReference>
<dbReference type="Proteomes" id="UP001214638">
    <property type="component" value="Unassembled WGS sequence"/>
</dbReference>
<evidence type="ECO:0000313" key="4">
    <source>
        <dbReference type="Proteomes" id="UP001214638"/>
    </source>
</evidence>
<feature type="chain" id="PRO_5041929877" evidence="2">
    <location>
        <begin position="35"/>
        <end position="565"/>
    </location>
</feature>
<protein>
    <submittedName>
        <fullName evidence="3">Uncharacterized protein</fullName>
    </submittedName>
</protein>
<reference evidence="3" key="1">
    <citation type="journal article" date="2023" name="Nat. Microbiol.">
        <title>Babesia duncani multi-omics identifies virulence factors and drug targets.</title>
        <authorList>
            <person name="Singh P."/>
            <person name="Lonardi S."/>
            <person name="Liang Q."/>
            <person name="Vydyam P."/>
            <person name="Khabirova E."/>
            <person name="Fang T."/>
            <person name="Gihaz S."/>
            <person name="Thekkiniath J."/>
            <person name="Munshi M."/>
            <person name="Abel S."/>
            <person name="Ciampossin L."/>
            <person name="Batugedara G."/>
            <person name="Gupta M."/>
            <person name="Lu X.M."/>
            <person name="Lenz T."/>
            <person name="Chakravarty S."/>
            <person name="Cornillot E."/>
            <person name="Hu Y."/>
            <person name="Ma W."/>
            <person name="Gonzalez L.M."/>
            <person name="Sanchez S."/>
            <person name="Estrada K."/>
            <person name="Sanchez-Flores A."/>
            <person name="Montero E."/>
            <person name="Harb O.S."/>
            <person name="Le Roch K.G."/>
            <person name="Mamoun C.B."/>
        </authorList>
    </citation>
    <scope>NUCLEOTIDE SEQUENCE</scope>
    <source>
        <strain evidence="3">WA1</strain>
    </source>
</reference>
<comment type="caution">
    <text evidence="3">The sequence shown here is derived from an EMBL/GenBank/DDBJ whole genome shotgun (WGS) entry which is preliminary data.</text>
</comment>
<organism evidence="3 4">
    <name type="scientific">Babesia duncani</name>
    <dbReference type="NCBI Taxonomy" id="323732"/>
    <lineage>
        <taxon>Eukaryota</taxon>
        <taxon>Sar</taxon>
        <taxon>Alveolata</taxon>
        <taxon>Apicomplexa</taxon>
        <taxon>Aconoidasida</taxon>
        <taxon>Piroplasmida</taxon>
        <taxon>Babesiidae</taxon>
        <taxon>Babesia</taxon>
    </lineage>
</organism>
<keyword evidence="2" id="KW-0732">Signal</keyword>
<proteinExistence type="predicted"/>
<feature type="compositionally biased region" description="Acidic residues" evidence="1">
    <location>
        <begin position="132"/>
        <end position="143"/>
    </location>
</feature>
<feature type="region of interest" description="Disordered" evidence="1">
    <location>
        <begin position="89"/>
        <end position="202"/>
    </location>
</feature>
<sequence length="565" mass="61888">MNKACGPILTLNKLLKTLFYLSIVLSYFCNDAGAVNTNRDKIQNGSTSFLGLAEGLGSEAGKRRFGGMLKRKGKLARFGRSIIDDGDVISEDIPEKDNADKSKYGEDEDNADTSSDNNDNGGDDSDNAPSDEGSDDASDDGGDGSDGNGGAGSDDGIDEGDDGGSGSDEEGDDSGSDDESNSDNSRRYKRSARDYDDDSGEESFVQYEDVVSDVMQNPETARPTFNAAGPNYATDVEDENLKWHQRWANSFRKFGDNVKEAFSKEKINNFFRRVKEGGEKLGENTKDAWIDFKSRFHKHPDNPGLELKELSDEDMVKEMEKLTNIPENHEESPESHGEKLKVGIKSVWMDVKSFFKKGYLAVSNRFSSDNVCPECKLRNGNGQMPATPQAPGNTYPDLSGETYPRSPATNQLGGEQREGLPMGYLPPSYVEMGQYPMPPQHPGYLYGQGGYYRGHPQVNNDNSDEVVKEKLMKLYSILAQDPFAMDRFLQQSQPRNTITSGSGMGPGYNRYDGNPGYVAPANPPNPQGYNGQEEASKAQPEAPTPEASTDADSVKLDEDDDDDLD</sequence>
<dbReference type="KEGG" id="bdw:94334663"/>
<feature type="region of interest" description="Disordered" evidence="1">
    <location>
        <begin position="495"/>
        <end position="565"/>
    </location>
</feature>
<feature type="compositionally biased region" description="Basic and acidic residues" evidence="1">
    <location>
        <begin position="93"/>
        <end position="105"/>
    </location>
</feature>
<accession>A0AAD9UPU7</accession>
<dbReference type="RefSeq" id="XP_067804208.1">
    <property type="nucleotide sequence ID" value="XM_067945417.1"/>
</dbReference>
<evidence type="ECO:0000256" key="1">
    <source>
        <dbReference type="SAM" id="MobiDB-lite"/>
    </source>
</evidence>
<gene>
    <name evidence="3" type="ORF">BdWA1_000365</name>
</gene>
<evidence type="ECO:0000256" key="2">
    <source>
        <dbReference type="SAM" id="SignalP"/>
    </source>
</evidence>
<dbReference type="AlphaFoldDB" id="A0AAD9UPU7"/>
<keyword evidence="4" id="KW-1185">Reference proteome</keyword>
<name>A0AAD9UPU7_9APIC</name>
<feature type="compositionally biased region" description="Gly residues" evidence="1">
    <location>
        <begin position="144"/>
        <end position="153"/>
    </location>
</feature>
<evidence type="ECO:0000313" key="3">
    <source>
        <dbReference type="EMBL" id="KAK2197366.1"/>
    </source>
</evidence>
<feature type="compositionally biased region" description="Acidic residues" evidence="1">
    <location>
        <begin position="155"/>
        <end position="181"/>
    </location>
</feature>